<dbReference type="SUPFAM" id="SSF52096">
    <property type="entry name" value="ClpP/crotonase"/>
    <property type="match status" value="1"/>
</dbReference>
<protein>
    <recommendedName>
        <fullName evidence="3">Tail specific protease domain-containing protein</fullName>
    </recommendedName>
</protein>
<gene>
    <name evidence="1" type="ORF">EH31_17030</name>
</gene>
<evidence type="ECO:0008006" key="3">
    <source>
        <dbReference type="Google" id="ProtNLM"/>
    </source>
</evidence>
<sequence length="412" mass="46054">MVAALASAVQLHAREAMTVAKWTEDIAIYQAQLEANHIDLFHTISREEFERQLVRLRADLPNRSDAEILAELMRLTRLVGDGHTSMPLWNTPQPRFPLEFRWIDGEAVVVGASKEHADMLGAVVHRWNGRPMEEVYHQLATYVPFVENKGSEAVRVAQYLSYAALSQAVGLSENAETLLIEISYKGKMRAIEVKAIEPTAFRAAITERLTYRKDLSDNPTVIAIEGIRLALLRNASVAYIQFDRYPSFEEMSEFADKAARALDEAGTQNLVIDFRENFGGDFFIGLAFVANLVVLDKLDWKDGVYVLTSGRTFSAAMSNSAQFADILIARIIGEPTGANPCGYQDMGQFTLPNSGHLVTYSKRRFCFSDPVNDAVAPDVTVRTSRQNYVDGIDPVLTWVIEDIRRREVGASE</sequence>
<keyword evidence="2" id="KW-1185">Reference proteome</keyword>
<name>A0A074MA15_ERYLO</name>
<comment type="caution">
    <text evidence="1">The sequence shown here is derived from an EMBL/GenBank/DDBJ whole genome shotgun (WGS) entry which is preliminary data.</text>
</comment>
<reference evidence="1 2" key="1">
    <citation type="submission" date="2014-04" db="EMBL/GenBank/DDBJ databases">
        <title>A comprehensive comparison of genomes of Erythrobacter spp. strains.</title>
        <authorList>
            <person name="Zheng Q."/>
        </authorList>
    </citation>
    <scope>NUCLEOTIDE SEQUENCE [LARGE SCALE GENOMIC DNA]</scope>
    <source>
        <strain evidence="1 2">DSM 6997</strain>
    </source>
</reference>
<dbReference type="InterPro" id="IPR029045">
    <property type="entry name" value="ClpP/crotonase-like_dom_sf"/>
</dbReference>
<dbReference type="RefSeq" id="WP_034962219.1">
    <property type="nucleotide sequence ID" value="NZ_JMIW01000009.1"/>
</dbReference>
<dbReference type="AlphaFoldDB" id="A0A074MA15"/>
<organism evidence="1 2">
    <name type="scientific">Erythrobacter longus</name>
    <dbReference type="NCBI Taxonomy" id="1044"/>
    <lineage>
        <taxon>Bacteria</taxon>
        <taxon>Pseudomonadati</taxon>
        <taxon>Pseudomonadota</taxon>
        <taxon>Alphaproteobacteria</taxon>
        <taxon>Sphingomonadales</taxon>
        <taxon>Erythrobacteraceae</taxon>
        <taxon>Erythrobacter/Porphyrobacter group</taxon>
        <taxon>Erythrobacter</taxon>
    </lineage>
</organism>
<evidence type="ECO:0000313" key="1">
    <source>
        <dbReference type="EMBL" id="KEO88658.1"/>
    </source>
</evidence>
<dbReference type="Gene3D" id="3.90.226.10">
    <property type="entry name" value="2-enoyl-CoA Hydratase, Chain A, domain 1"/>
    <property type="match status" value="2"/>
</dbReference>
<proteinExistence type="predicted"/>
<evidence type="ECO:0000313" key="2">
    <source>
        <dbReference type="Proteomes" id="UP000027647"/>
    </source>
</evidence>
<dbReference type="STRING" id="1044.EH31_17030"/>
<dbReference type="Proteomes" id="UP000027647">
    <property type="component" value="Unassembled WGS sequence"/>
</dbReference>
<dbReference type="eggNOG" id="COG0793">
    <property type="taxonomic scope" value="Bacteria"/>
</dbReference>
<accession>A0A074MA15</accession>
<dbReference type="EMBL" id="JMIW01000009">
    <property type="protein sequence ID" value="KEO88658.1"/>
    <property type="molecule type" value="Genomic_DNA"/>
</dbReference>